<organism evidence="2 3">
    <name type="scientific">Trichinella papuae</name>
    <dbReference type="NCBI Taxonomy" id="268474"/>
    <lineage>
        <taxon>Eukaryota</taxon>
        <taxon>Metazoa</taxon>
        <taxon>Ecdysozoa</taxon>
        <taxon>Nematoda</taxon>
        <taxon>Enoplea</taxon>
        <taxon>Dorylaimia</taxon>
        <taxon>Trichinellida</taxon>
        <taxon>Trichinellidae</taxon>
        <taxon>Trichinella</taxon>
    </lineage>
</organism>
<gene>
    <name evidence="2" type="ORF">T10_6937</name>
</gene>
<evidence type="ECO:0000256" key="1">
    <source>
        <dbReference type="SAM" id="MobiDB-lite"/>
    </source>
</evidence>
<dbReference type="AlphaFoldDB" id="A0A0V1NA44"/>
<feature type="region of interest" description="Disordered" evidence="1">
    <location>
        <begin position="31"/>
        <end position="56"/>
    </location>
</feature>
<name>A0A0V1NA44_9BILA</name>
<dbReference type="Proteomes" id="UP000054843">
    <property type="component" value="Unassembled WGS sequence"/>
</dbReference>
<evidence type="ECO:0000313" key="3">
    <source>
        <dbReference type="Proteomes" id="UP000054843"/>
    </source>
</evidence>
<feature type="compositionally biased region" description="Basic and acidic residues" evidence="1">
    <location>
        <begin position="46"/>
        <end position="56"/>
    </location>
</feature>
<sequence>MGPGLYEIKWEQKNRCQKVVDADHQKLYVSRTKRENTTEALQTPGHSEKERSTEIREQQALYSGEMTPRRMAIAKSDNEGEATSP</sequence>
<proteinExistence type="predicted"/>
<comment type="caution">
    <text evidence="2">The sequence shown here is derived from an EMBL/GenBank/DDBJ whole genome shotgun (WGS) entry which is preliminary data.</text>
</comment>
<accession>A0A0V1NA44</accession>
<feature type="region of interest" description="Disordered" evidence="1">
    <location>
        <begin position="66"/>
        <end position="85"/>
    </location>
</feature>
<keyword evidence="3" id="KW-1185">Reference proteome</keyword>
<reference evidence="2 3" key="1">
    <citation type="submission" date="2015-01" db="EMBL/GenBank/DDBJ databases">
        <title>Evolution of Trichinella species and genotypes.</title>
        <authorList>
            <person name="Korhonen P.K."/>
            <person name="Edoardo P."/>
            <person name="Giuseppe L.R."/>
            <person name="Gasser R.B."/>
        </authorList>
    </citation>
    <scope>NUCLEOTIDE SEQUENCE [LARGE SCALE GENOMIC DNA]</scope>
    <source>
        <strain evidence="2">ISS1980</strain>
    </source>
</reference>
<dbReference type="EMBL" id="JYDO01000001">
    <property type="protein sequence ID" value="KRZ80858.1"/>
    <property type="molecule type" value="Genomic_DNA"/>
</dbReference>
<protein>
    <submittedName>
        <fullName evidence="2">Uncharacterized protein</fullName>
    </submittedName>
</protein>
<evidence type="ECO:0000313" key="2">
    <source>
        <dbReference type="EMBL" id="KRZ80858.1"/>
    </source>
</evidence>